<dbReference type="AlphaFoldDB" id="A0A4S8PB82"/>
<evidence type="ECO:0000313" key="3">
    <source>
        <dbReference type="Proteomes" id="UP000305792"/>
    </source>
</evidence>
<keyword evidence="3" id="KW-1185">Reference proteome</keyword>
<sequence length="426" mass="44794">MRKPLRRLRAVLAAGAAASLALTAAACGDSGESDADLSFWHIQNLDPGMSTWQEFADGFAEENDITIDVQAIENQAFKDRMGTAAQSGDVPDIFHTWGGGVLAQQVEAGLVKDLTGKLDCIDQINPIALEAYTIDGKLYGMPFDAGVVGFWYNIDLFDAAGVTEPPATWDEFLVAVEKLKDSGVAPIALGGADQWPGHYYWTYLAMRTVGLDGLEAAAAAGDFSGEGFVQAGDMVAELAAMEPFQEGFESAGYGEADGQSAVMGEGAAAMELMGQWAPQAARDNSGTEGPENLGFFPFPTVEGGAGVSTEWLGGGNGYAVAADAPDEALDFLCYFMEPENYAKAITDASLTPVAVDVASVAPELNQDTQKVVDSLATATGTQLYLDQAYPPAIGGTINEATEGLILGELTSQDFIDMVNEAWAAEK</sequence>
<gene>
    <name evidence="2" type="ORF">E9998_16030</name>
</gene>
<dbReference type="Pfam" id="PF01547">
    <property type="entry name" value="SBP_bac_1"/>
    <property type="match status" value="1"/>
</dbReference>
<dbReference type="EMBL" id="STGX01000012">
    <property type="protein sequence ID" value="THV26991.1"/>
    <property type="molecule type" value="Genomic_DNA"/>
</dbReference>
<dbReference type="Proteomes" id="UP000305792">
    <property type="component" value="Unassembled WGS sequence"/>
</dbReference>
<reference evidence="2 3" key="1">
    <citation type="journal article" date="2018" name="Int. J. Syst. Evol. Microbiol.">
        <title>Glycomyces paridis sp. nov., isolated from the medicinal plant Paris polyphylla.</title>
        <authorList>
            <person name="Fang X.M."/>
            <person name="Bai J.L."/>
            <person name="Su J."/>
            <person name="Zhao L.L."/>
            <person name="Liu H.Y."/>
            <person name="Ma B.P."/>
            <person name="Zhang Y.Q."/>
            <person name="Yu L.Y."/>
        </authorList>
    </citation>
    <scope>NUCLEOTIDE SEQUENCE [LARGE SCALE GENOMIC DNA]</scope>
    <source>
        <strain evidence="2 3">CPCC 204357</strain>
    </source>
</reference>
<organism evidence="2 3">
    <name type="scientific">Glycomyces paridis</name>
    <dbReference type="NCBI Taxonomy" id="2126555"/>
    <lineage>
        <taxon>Bacteria</taxon>
        <taxon>Bacillati</taxon>
        <taxon>Actinomycetota</taxon>
        <taxon>Actinomycetes</taxon>
        <taxon>Glycomycetales</taxon>
        <taxon>Glycomycetaceae</taxon>
        <taxon>Glycomyces</taxon>
    </lineage>
</organism>
<dbReference type="Gene3D" id="3.40.190.10">
    <property type="entry name" value="Periplasmic binding protein-like II"/>
    <property type="match status" value="2"/>
</dbReference>
<dbReference type="PROSITE" id="PS51257">
    <property type="entry name" value="PROKAR_LIPOPROTEIN"/>
    <property type="match status" value="1"/>
</dbReference>
<dbReference type="InterPro" id="IPR006059">
    <property type="entry name" value="SBP"/>
</dbReference>
<keyword evidence="1" id="KW-0732">Signal</keyword>
<feature type="signal peptide" evidence="1">
    <location>
        <begin position="1"/>
        <end position="26"/>
    </location>
</feature>
<accession>A0A4S8PB82</accession>
<evidence type="ECO:0000313" key="2">
    <source>
        <dbReference type="EMBL" id="THV26991.1"/>
    </source>
</evidence>
<protein>
    <submittedName>
        <fullName evidence="2">Extracellular solute-binding protein</fullName>
    </submittedName>
</protein>
<dbReference type="SUPFAM" id="SSF53850">
    <property type="entry name" value="Periplasmic binding protein-like II"/>
    <property type="match status" value="1"/>
</dbReference>
<proteinExistence type="predicted"/>
<dbReference type="InterPro" id="IPR050490">
    <property type="entry name" value="Bact_solute-bd_prot1"/>
</dbReference>
<name>A0A4S8PB82_9ACTN</name>
<dbReference type="PANTHER" id="PTHR43649">
    <property type="entry name" value="ARABINOSE-BINDING PROTEIN-RELATED"/>
    <property type="match status" value="1"/>
</dbReference>
<comment type="caution">
    <text evidence="2">The sequence shown here is derived from an EMBL/GenBank/DDBJ whole genome shotgun (WGS) entry which is preliminary data.</text>
</comment>
<feature type="chain" id="PRO_5020771570" evidence="1">
    <location>
        <begin position="27"/>
        <end position="426"/>
    </location>
</feature>
<dbReference type="RefSeq" id="WP_136530711.1">
    <property type="nucleotide sequence ID" value="NZ_STGX01000012.1"/>
</dbReference>
<dbReference type="OrthoDB" id="8317736at2"/>
<evidence type="ECO:0000256" key="1">
    <source>
        <dbReference type="SAM" id="SignalP"/>
    </source>
</evidence>
<dbReference type="PANTHER" id="PTHR43649:SF14">
    <property type="entry name" value="BLR3389 PROTEIN"/>
    <property type="match status" value="1"/>
</dbReference>